<organism evidence="3">
    <name type="scientific">Cladocopium goreaui</name>
    <dbReference type="NCBI Taxonomy" id="2562237"/>
    <lineage>
        <taxon>Eukaryota</taxon>
        <taxon>Sar</taxon>
        <taxon>Alveolata</taxon>
        <taxon>Dinophyceae</taxon>
        <taxon>Suessiales</taxon>
        <taxon>Symbiodiniaceae</taxon>
        <taxon>Cladocopium</taxon>
    </lineage>
</organism>
<protein>
    <submittedName>
        <fullName evidence="5">Polyadenylate-binding protein 4 (PABP-4) (Poly(A)-binding protein 4) (Activated-platelet protein 1) (APP-1) (Inducible poly(A)-binding protein) (IPABP)</fullName>
    </submittedName>
</protein>
<dbReference type="EMBL" id="CAMXCT010001239">
    <property type="protein sequence ID" value="CAI3988187.1"/>
    <property type="molecule type" value="Genomic_DNA"/>
</dbReference>
<evidence type="ECO:0000256" key="1">
    <source>
        <dbReference type="PROSITE-ProRule" id="PRU00176"/>
    </source>
</evidence>
<keyword evidence="6" id="KW-1185">Reference proteome</keyword>
<dbReference type="Proteomes" id="UP001152797">
    <property type="component" value="Unassembled WGS sequence"/>
</dbReference>
<dbReference type="InterPro" id="IPR000504">
    <property type="entry name" value="RRM_dom"/>
</dbReference>
<sequence>MSLRCCQDTKEEDLRKQFKGFGKITDVSVKTFETGEGRGYAFITFKKLEEARKFVGYRPLVVVAQKAIEADGDRWNRDMQLEKQRIQGMHEKPQPEGKPLLVTMAVHQPGEGKGKGKDGGWGAAEVGDGGMTCNMVFIRALIPKTKYS</sequence>
<name>A0A9P1C9T5_9DINO</name>
<evidence type="ECO:0000313" key="5">
    <source>
        <dbReference type="EMBL" id="CAL4775499.1"/>
    </source>
</evidence>
<evidence type="ECO:0000313" key="4">
    <source>
        <dbReference type="EMBL" id="CAL1141562.1"/>
    </source>
</evidence>
<dbReference type="AlphaFoldDB" id="A0A9P1C9T5"/>
<proteinExistence type="predicted"/>
<dbReference type="EMBL" id="CAMXCT020001239">
    <property type="protein sequence ID" value="CAL1141562.1"/>
    <property type="molecule type" value="Genomic_DNA"/>
</dbReference>
<dbReference type="InterPro" id="IPR035979">
    <property type="entry name" value="RBD_domain_sf"/>
</dbReference>
<gene>
    <name evidence="3" type="ORF">C1SCF055_LOCUS15398</name>
</gene>
<comment type="caution">
    <text evidence="3">The sequence shown here is derived from an EMBL/GenBank/DDBJ whole genome shotgun (WGS) entry which is preliminary data.</text>
</comment>
<evidence type="ECO:0000259" key="2">
    <source>
        <dbReference type="PROSITE" id="PS50102"/>
    </source>
</evidence>
<dbReference type="InterPro" id="IPR012677">
    <property type="entry name" value="Nucleotide-bd_a/b_plait_sf"/>
</dbReference>
<dbReference type="CDD" id="cd00590">
    <property type="entry name" value="RRM_SF"/>
    <property type="match status" value="1"/>
</dbReference>
<dbReference type="OrthoDB" id="639027at2759"/>
<accession>A0A9P1C9T5</accession>
<evidence type="ECO:0000313" key="3">
    <source>
        <dbReference type="EMBL" id="CAI3988187.1"/>
    </source>
</evidence>
<dbReference type="SUPFAM" id="SSF54928">
    <property type="entry name" value="RNA-binding domain, RBD"/>
    <property type="match status" value="1"/>
</dbReference>
<reference evidence="3" key="1">
    <citation type="submission" date="2022-10" db="EMBL/GenBank/DDBJ databases">
        <authorList>
            <person name="Chen Y."/>
            <person name="Dougan E. K."/>
            <person name="Chan C."/>
            <person name="Rhodes N."/>
            <person name="Thang M."/>
        </authorList>
    </citation>
    <scope>NUCLEOTIDE SEQUENCE</scope>
</reference>
<dbReference type="GO" id="GO:0003723">
    <property type="term" value="F:RNA binding"/>
    <property type="evidence" value="ECO:0007669"/>
    <property type="project" value="UniProtKB-UniRule"/>
</dbReference>
<feature type="domain" description="RRM" evidence="2">
    <location>
        <begin position="1"/>
        <end position="107"/>
    </location>
</feature>
<dbReference type="EMBL" id="CAMXCT030001239">
    <property type="protein sequence ID" value="CAL4775499.1"/>
    <property type="molecule type" value="Genomic_DNA"/>
</dbReference>
<dbReference type="PROSITE" id="PS50102">
    <property type="entry name" value="RRM"/>
    <property type="match status" value="1"/>
</dbReference>
<reference evidence="4" key="2">
    <citation type="submission" date="2024-04" db="EMBL/GenBank/DDBJ databases">
        <authorList>
            <person name="Chen Y."/>
            <person name="Shah S."/>
            <person name="Dougan E. K."/>
            <person name="Thang M."/>
            <person name="Chan C."/>
        </authorList>
    </citation>
    <scope>NUCLEOTIDE SEQUENCE [LARGE SCALE GENOMIC DNA]</scope>
</reference>
<dbReference type="Pfam" id="PF00076">
    <property type="entry name" value="RRM_1"/>
    <property type="match status" value="1"/>
</dbReference>
<dbReference type="Gene3D" id="3.30.70.330">
    <property type="match status" value="1"/>
</dbReference>
<dbReference type="SMART" id="SM00360">
    <property type="entry name" value="RRM"/>
    <property type="match status" value="1"/>
</dbReference>
<evidence type="ECO:0000313" key="6">
    <source>
        <dbReference type="Proteomes" id="UP001152797"/>
    </source>
</evidence>
<keyword evidence="1" id="KW-0694">RNA-binding</keyword>